<dbReference type="EMBL" id="JASCZI010211540">
    <property type="protein sequence ID" value="MED6194071.1"/>
    <property type="molecule type" value="Genomic_DNA"/>
</dbReference>
<gene>
    <name evidence="1" type="ORF">PIB30_025146</name>
</gene>
<evidence type="ECO:0000313" key="2">
    <source>
        <dbReference type="Proteomes" id="UP001341840"/>
    </source>
</evidence>
<reference evidence="1 2" key="1">
    <citation type="journal article" date="2023" name="Plants (Basel)">
        <title>Bridging the Gap: Combining Genomics and Transcriptomics Approaches to Understand Stylosanthes scabra, an Orphan Legume from the Brazilian Caatinga.</title>
        <authorList>
            <person name="Ferreira-Neto J.R.C."/>
            <person name="da Silva M.D."/>
            <person name="Binneck E."/>
            <person name="de Melo N.F."/>
            <person name="da Silva R.H."/>
            <person name="de Melo A.L.T.M."/>
            <person name="Pandolfi V."/>
            <person name="Bustamante F.O."/>
            <person name="Brasileiro-Vidal A.C."/>
            <person name="Benko-Iseppon A.M."/>
        </authorList>
    </citation>
    <scope>NUCLEOTIDE SEQUENCE [LARGE SCALE GENOMIC DNA]</scope>
    <source>
        <tissue evidence="1">Leaves</tissue>
    </source>
</reference>
<name>A0ABU6X7I3_9FABA</name>
<keyword evidence="2" id="KW-1185">Reference proteome</keyword>
<sequence length="104" mass="11261">MSEILTDSQTSTGKYTGSYQACFGLATTLGSRPSMRMARSWSDIHAGSTPLLDSCVIWASLPHLGVMSGESRRLGVVMARSWRGNGAWITLGRENEALLGRCHT</sequence>
<accession>A0ABU6X7I3</accession>
<evidence type="ECO:0000313" key="1">
    <source>
        <dbReference type="EMBL" id="MED6194071.1"/>
    </source>
</evidence>
<dbReference type="Proteomes" id="UP001341840">
    <property type="component" value="Unassembled WGS sequence"/>
</dbReference>
<proteinExistence type="predicted"/>
<organism evidence="1 2">
    <name type="scientific">Stylosanthes scabra</name>
    <dbReference type="NCBI Taxonomy" id="79078"/>
    <lineage>
        <taxon>Eukaryota</taxon>
        <taxon>Viridiplantae</taxon>
        <taxon>Streptophyta</taxon>
        <taxon>Embryophyta</taxon>
        <taxon>Tracheophyta</taxon>
        <taxon>Spermatophyta</taxon>
        <taxon>Magnoliopsida</taxon>
        <taxon>eudicotyledons</taxon>
        <taxon>Gunneridae</taxon>
        <taxon>Pentapetalae</taxon>
        <taxon>rosids</taxon>
        <taxon>fabids</taxon>
        <taxon>Fabales</taxon>
        <taxon>Fabaceae</taxon>
        <taxon>Papilionoideae</taxon>
        <taxon>50 kb inversion clade</taxon>
        <taxon>dalbergioids sensu lato</taxon>
        <taxon>Dalbergieae</taxon>
        <taxon>Pterocarpus clade</taxon>
        <taxon>Stylosanthes</taxon>
    </lineage>
</organism>
<comment type="caution">
    <text evidence="1">The sequence shown here is derived from an EMBL/GenBank/DDBJ whole genome shotgun (WGS) entry which is preliminary data.</text>
</comment>
<protein>
    <submittedName>
        <fullName evidence="1">Uncharacterized protein</fullName>
    </submittedName>
</protein>